<dbReference type="PROSITE" id="PS50885">
    <property type="entry name" value="HAMP"/>
    <property type="match status" value="1"/>
</dbReference>
<evidence type="ECO:0000313" key="14">
    <source>
        <dbReference type="Proteomes" id="UP000198862"/>
    </source>
</evidence>
<evidence type="ECO:0000256" key="8">
    <source>
        <dbReference type="ARBA" id="ARBA00029447"/>
    </source>
</evidence>
<keyword evidence="3" id="KW-0145">Chemotaxis</keyword>
<evidence type="ECO:0000256" key="10">
    <source>
        <dbReference type="SAM" id="Phobius"/>
    </source>
</evidence>
<keyword evidence="5 10" id="KW-1133">Transmembrane helix</keyword>
<dbReference type="PRINTS" id="PR00260">
    <property type="entry name" value="CHEMTRNSDUCR"/>
</dbReference>
<dbReference type="GO" id="GO:0007165">
    <property type="term" value="P:signal transduction"/>
    <property type="evidence" value="ECO:0007669"/>
    <property type="project" value="UniProtKB-KW"/>
</dbReference>
<dbReference type="Pfam" id="PF02743">
    <property type="entry name" value="dCache_1"/>
    <property type="match status" value="1"/>
</dbReference>
<dbReference type="PROSITE" id="PS50111">
    <property type="entry name" value="CHEMOTAXIS_TRANSDUC_2"/>
    <property type="match status" value="1"/>
</dbReference>
<dbReference type="GO" id="GO:0005886">
    <property type="term" value="C:plasma membrane"/>
    <property type="evidence" value="ECO:0007669"/>
    <property type="project" value="UniProtKB-SubCell"/>
</dbReference>
<dbReference type="AlphaFoldDB" id="A0A1I1QL30"/>
<feature type="domain" description="HAMP" evidence="12">
    <location>
        <begin position="322"/>
        <end position="376"/>
    </location>
</feature>
<comment type="similarity">
    <text evidence="8">Belongs to the methyl-accepting chemotaxis (MCP) protein family.</text>
</comment>
<dbReference type="PANTHER" id="PTHR32089">
    <property type="entry name" value="METHYL-ACCEPTING CHEMOTAXIS PROTEIN MCPB"/>
    <property type="match status" value="1"/>
</dbReference>
<dbReference type="PANTHER" id="PTHR32089:SF120">
    <property type="entry name" value="METHYL-ACCEPTING CHEMOTAXIS PROTEIN TLPQ"/>
    <property type="match status" value="1"/>
</dbReference>
<feature type="domain" description="Methyl-accepting transducer" evidence="11">
    <location>
        <begin position="381"/>
        <end position="617"/>
    </location>
</feature>
<evidence type="ECO:0000256" key="2">
    <source>
        <dbReference type="ARBA" id="ARBA00022475"/>
    </source>
</evidence>
<keyword evidence="4 10" id="KW-0812">Transmembrane</keyword>
<keyword evidence="14" id="KW-1185">Reference proteome</keyword>
<accession>A0A1I1QL30</accession>
<evidence type="ECO:0000256" key="4">
    <source>
        <dbReference type="ARBA" id="ARBA00022692"/>
    </source>
</evidence>
<evidence type="ECO:0000256" key="9">
    <source>
        <dbReference type="PROSITE-ProRule" id="PRU00284"/>
    </source>
</evidence>
<dbReference type="GO" id="GO:0004888">
    <property type="term" value="F:transmembrane signaling receptor activity"/>
    <property type="evidence" value="ECO:0007669"/>
    <property type="project" value="InterPro"/>
</dbReference>
<dbReference type="SUPFAM" id="SSF58104">
    <property type="entry name" value="Methyl-accepting chemotaxis protein (MCP) signaling domain"/>
    <property type="match status" value="1"/>
</dbReference>
<dbReference type="RefSeq" id="WP_091988573.1">
    <property type="nucleotide sequence ID" value="NZ_FOLO01000042.1"/>
</dbReference>
<dbReference type="EMBL" id="FOLO01000042">
    <property type="protein sequence ID" value="SFD22707.1"/>
    <property type="molecule type" value="Genomic_DNA"/>
</dbReference>
<sequence>MTISQKLIAAFITTISLPLLVISMLMISQTRDQAYKNMQDANIREVSQIDNAINLFFTEIEKNVNYLSQHKFVTQGATGIKNYLNNSTSVSMTPTKNDPIEANIFQLFTDFGQSHQGISYIYMGNSTGGYTQWPTGSVSANYDPRTRPWFQTGMQANGKIVRTKAYYWEPDDAVIVSTVKALKSNDGDIFGTTGMDVSLKGLTEMVTQIKLGETGYLMLIEDTGTILVDPKHTKNNFKAFDTVDNGLYKPLAQINTGQIEIEIDDETYLANVYTSKKLGWKFVGLLKTSEVLASANKMTMSIIIIGFILVALFSFGAIYLARLISGPIIEVTDGLELISQGGGDLTQRLIIRTKDETGKLANSFNLFLTSISNLVKDINDTSLDVNNSADQSSNLSQTLHDSIQLQQQALEQAATAVNEMAATANEVASSCANAADSANNSKQAAEDGQKVIEKSVSSVSSLSETIRSAAVDIQHLDVESQNITSILDVIRGIAEQTNLLALNAAIEAARAGEQGRGFSVVADEVRALSQRTSESTEEISVQLDKLRNMTQSVSKEMNDSLEKSDKTVELTTAAKDAFSSITDSVDMISNMNTQIATAAEEQQHVAEDISRNVIEIKNVADEVAEVATSANDNADHLSGLSSNLTALVGKFKT</sequence>
<dbReference type="GO" id="GO:0006935">
    <property type="term" value="P:chemotaxis"/>
    <property type="evidence" value="ECO:0007669"/>
    <property type="project" value="UniProtKB-KW"/>
</dbReference>
<dbReference type="Gene3D" id="3.30.450.20">
    <property type="entry name" value="PAS domain"/>
    <property type="match status" value="2"/>
</dbReference>
<dbReference type="InterPro" id="IPR003660">
    <property type="entry name" value="HAMP_dom"/>
</dbReference>
<proteinExistence type="inferred from homology"/>
<name>A0A1I1QL30_9GAMM</name>
<dbReference type="CDD" id="cd11386">
    <property type="entry name" value="MCP_signal"/>
    <property type="match status" value="1"/>
</dbReference>
<feature type="transmembrane region" description="Helical" evidence="10">
    <location>
        <begin position="6"/>
        <end position="27"/>
    </location>
</feature>
<reference evidence="13 14" key="1">
    <citation type="submission" date="2016-10" db="EMBL/GenBank/DDBJ databases">
        <authorList>
            <person name="de Groot N.N."/>
        </authorList>
    </citation>
    <scope>NUCLEOTIDE SEQUENCE [LARGE SCALE GENOMIC DNA]</scope>
    <source>
        <strain evidence="13 14">DSM 6059</strain>
    </source>
</reference>
<feature type="transmembrane region" description="Helical" evidence="10">
    <location>
        <begin position="302"/>
        <end position="321"/>
    </location>
</feature>
<organism evidence="13 14">
    <name type="scientific">Pseudoalteromonas denitrificans DSM 6059</name>
    <dbReference type="NCBI Taxonomy" id="1123010"/>
    <lineage>
        <taxon>Bacteria</taxon>
        <taxon>Pseudomonadati</taxon>
        <taxon>Pseudomonadota</taxon>
        <taxon>Gammaproteobacteria</taxon>
        <taxon>Alteromonadales</taxon>
        <taxon>Pseudoalteromonadaceae</taxon>
        <taxon>Pseudoalteromonas</taxon>
    </lineage>
</organism>
<keyword evidence="6 10" id="KW-0472">Membrane</keyword>
<dbReference type="Proteomes" id="UP000198862">
    <property type="component" value="Unassembled WGS sequence"/>
</dbReference>
<dbReference type="Pfam" id="PF00672">
    <property type="entry name" value="HAMP"/>
    <property type="match status" value="1"/>
</dbReference>
<dbReference type="Gene3D" id="1.10.287.950">
    <property type="entry name" value="Methyl-accepting chemotaxis protein"/>
    <property type="match status" value="1"/>
</dbReference>
<evidence type="ECO:0000259" key="11">
    <source>
        <dbReference type="PROSITE" id="PS50111"/>
    </source>
</evidence>
<dbReference type="OrthoDB" id="2489132at2"/>
<evidence type="ECO:0000256" key="1">
    <source>
        <dbReference type="ARBA" id="ARBA00004651"/>
    </source>
</evidence>
<dbReference type="Pfam" id="PF00015">
    <property type="entry name" value="MCPsignal"/>
    <property type="match status" value="1"/>
</dbReference>
<comment type="subcellular location">
    <subcellularLocation>
        <location evidence="1">Cell membrane</location>
        <topology evidence="1">Multi-pass membrane protein</topology>
    </subcellularLocation>
</comment>
<keyword evidence="2" id="KW-1003">Cell membrane</keyword>
<dbReference type="STRING" id="1123010.SAMN02745724_03918"/>
<evidence type="ECO:0000313" key="13">
    <source>
        <dbReference type="EMBL" id="SFD22707.1"/>
    </source>
</evidence>
<dbReference type="FunFam" id="1.10.287.950:FF:000001">
    <property type="entry name" value="Methyl-accepting chemotaxis sensory transducer"/>
    <property type="match status" value="1"/>
</dbReference>
<dbReference type="InterPro" id="IPR004090">
    <property type="entry name" value="Chemotax_Me-accpt_rcpt"/>
</dbReference>
<dbReference type="InterPro" id="IPR033479">
    <property type="entry name" value="dCache_1"/>
</dbReference>
<evidence type="ECO:0000256" key="7">
    <source>
        <dbReference type="ARBA" id="ARBA00023224"/>
    </source>
</evidence>
<dbReference type="SMART" id="SM00283">
    <property type="entry name" value="MA"/>
    <property type="match status" value="1"/>
</dbReference>
<dbReference type="SMART" id="SM00304">
    <property type="entry name" value="HAMP"/>
    <property type="match status" value="1"/>
</dbReference>
<protein>
    <submittedName>
        <fullName evidence="13">Methyl-accepting chemotaxis sensory transducer with Cache sensor</fullName>
    </submittedName>
</protein>
<dbReference type="CDD" id="cd06225">
    <property type="entry name" value="HAMP"/>
    <property type="match status" value="1"/>
</dbReference>
<gene>
    <name evidence="13" type="ORF">SAMN02745724_03918</name>
</gene>
<dbReference type="CDD" id="cd12912">
    <property type="entry name" value="PDC2_MCP_like"/>
    <property type="match status" value="1"/>
</dbReference>
<keyword evidence="7 9" id="KW-0807">Transducer</keyword>
<evidence type="ECO:0000256" key="3">
    <source>
        <dbReference type="ARBA" id="ARBA00022500"/>
    </source>
</evidence>
<evidence type="ECO:0000256" key="5">
    <source>
        <dbReference type="ARBA" id="ARBA00022989"/>
    </source>
</evidence>
<evidence type="ECO:0000256" key="6">
    <source>
        <dbReference type="ARBA" id="ARBA00023136"/>
    </source>
</evidence>
<dbReference type="InterPro" id="IPR004089">
    <property type="entry name" value="MCPsignal_dom"/>
</dbReference>
<evidence type="ECO:0000259" key="12">
    <source>
        <dbReference type="PROSITE" id="PS50885"/>
    </source>
</evidence>